<keyword evidence="3" id="KW-1185">Reference proteome</keyword>
<dbReference type="AlphaFoldDB" id="A0A8K0H4R2"/>
<dbReference type="PANTHER" id="PTHR33698:SF5">
    <property type="entry name" value="NTF2-LIKE DOMAIN-CONTAINING PROTEIN-RELATED"/>
    <property type="match status" value="1"/>
</dbReference>
<gene>
    <name evidence="2" type="ORF">FNV43_RR10720</name>
</gene>
<dbReference type="OrthoDB" id="1886670at2759"/>
<reference evidence="2" key="1">
    <citation type="submission" date="2020-03" db="EMBL/GenBank/DDBJ databases">
        <title>A high-quality chromosome-level genome assembly of a woody plant with both climbing and erect habits, Rhamnella rubrinervis.</title>
        <authorList>
            <person name="Lu Z."/>
            <person name="Yang Y."/>
            <person name="Zhu X."/>
            <person name="Sun Y."/>
        </authorList>
    </citation>
    <scope>NUCLEOTIDE SEQUENCE</scope>
    <source>
        <strain evidence="2">BYM</strain>
        <tissue evidence="2">Leaf</tissue>
    </source>
</reference>
<dbReference type="EMBL" id="VOIH02000005">
    <property type="protein sequence ID" value="KAF3445544.1"/>
    <property type="molecule type" value="Genomic_DNA"/>
</dbReference>
<protein>
    <recommendedName>
        <fullName evidence="1">SnoaL-like domain-containing protein</fullName>
    </recommendedName>
</protein>
<dbReference type="Gene3D" id="3.10.450.50">
    <property type="match status" value="1"/>
</dbReference>
<dbReference type="Pfam" id="PF12680">
    <property type="entry name" value="SnoaL_2"/>
    <property type="match status" value="1"/>
</dbReference>
<dbReference type="InterPro" id="IPR032710">
    <property type="entry name" value="NTF2-like_dom_sf"/>
</dbReference>
<dbReference type="SUPFAM" id="SSF54427">
    <property type="entry name" value="NTF2-like"/>
    <property type="match status" value="1"/>
</dbReference>
<evidence type="ECO:0000259" key="1">
    <source>
        <dbReference type="Pfam" id="PF12680"/>
    </source>
</evidence>
<dbReference type="InterPro" id="IPR037401">
    <property type="entry name" value="SnoaL-like"/>
</dbReference>
<sequence>MELIQDFHKAVNAKDLHRLDQLLANDCQFQDLIFYETFQGKQGVIRFISSLMDAMGPNIHMVIESVIEGDDLTACAIWHLGKFFECEAKEGNLFIRNITGVEELPLKPGDLVLKLLKSVSTLFDLYPVIAEGLLHGLKSQSTHEGIDMLLDILRKRHLSN</sequence>
<feature type="domain" description="SnoaL-like" evidence="1">
    <location>
        <begin position="4"/>
        <end position="80"/>
    </location>
</feature>
<comment type="caution">
    <text evidence="2">The sequence shown here is derived from an EMBL/GenBank/DDBJ whole genome shotgun (WGS) entry which is preliminary data.</text>
</comment>
<organism evidence="2 3">
    <name type="scientific">Rhamnella rubrinervis</name>
    <dbReference type="NCBI Taxonomy" id="2594499"/>
    <lineage>
        <taxon>Eukaryota</taxon>
        <taxon>Viridiplantae</taxon>
        <taxon>Streptophyta</taxon>
        <taxon>Embryophyta</taxon>
        <taxon>Tracheophyta</taxon>
        <taxon>Spermatophyta</taxon>
        <taxon>Magnoliopsida</taxon>
        <taxon>eudicotyledons</taxon>
        <taxon>Gunneridae</taxon>
        <taxon>Pentapetalae</taxon>
        <taxon>rosids</taxon>
        <taxon>fabids</taxon>
        <taxon>Rosales</taxon>
        <taxon>Rhamnaceae</taxon>
        <taxon>rhamnoid group</taxon>
        <taxon>Rhamneae</taxon>
        <taxon>Rhamnella</taxon>
    </lineage>
</organism>
<evidence type="ECO:0000313" key="3">
    <source>
        <dbReference type="Proteomes" id="UP000796880"/>
    </source>
</evidence>
<dbReference type="PANTHER" id="PTHR33698">
    <property type="entry name" value="NUCLEAR TRANSPORT FACTOR 2 (NTF2)-LIKE PROTEIN"/>
    <property type="match status" value="1"/>
</dbReference>
<name>A0A8K0H4R2_9ROSA</name>
<dbReference type="Proteomes" id="UP000796880">
    <property type="component" value="Unassembled WGS sequence"/>
</dbReference>
<evidence type="ECO:0000313" key="2">
    <source>
        <dbReference type="EMBL" id="KAF3445544.1"/>
    </source>
</evidence>
<proteinExistence type="predicted"/>
<accession>A0A8K0H4R2</accession>